<dbReference type="EMBL" id="QKOD01000009">
    <property type="protein sequence ID" value="RNJ42681.1"/>
    <property type="molecule type" value="Genomic_DNA"/>
</dbReference>
<dbReference type="InterPro" id="IPR046891">
    <property type="entry name" value="E2-ntca"/>
</dbReference>
<dbReference type="Proteomes" id="UP000275436">
    <property type="component" value="Unassembled WGS sequence"/>
</dbReference>
<feature type="domain" description="Cysteine-rich" evidence="1">
    <location>
        <begin position="128"/>
        <end position="255"/>
    </location>
</feature>
<evidence type="ECO:0000313" key="3">
    <source>
        <dbReference type="EMBL" id="RNJ42681.1"/>
    </source>
</evidence>
<protein>
    <submittedName>
        <fullName evidence="3">Uncharacterized protein</fullName>
    </submittedName>
</protein>
<feature type="domain" description="Prokaryotic E2" evidence="2">
    <location>
        <begin position="18"/>
        <end position="121"/>
    </location>
</feature>
<evidence type="ECO:0000259" key="1">
    <source>
        <dbReference type="Pfam" id="PF20272"/>
    </source>
</evidence>
<dbReference type="AlphaFoldDB" id="A0A3M9X495"/>
<reference evidence="3 4" key="1">
    <citation type="journal article" date="2018" name="Mol. Plant Microbe Interact.">
        <title>Taxonomically Different Co-Microsymbionts of a Relict Legume, Oxytropis popoviana, Have Complementary Sets of Symbiotic Genes and Together Increase the Efficiency of Plant Nodulation.</title>
        <authorList>
            <person name="Safronova V."/>
            <person name="Belimov A."/>
            <person name="Sazanova A."/>
            <person name="Chirak E."/>
            <person name="Verkhozina A."/>
            <person name="Kuznetsova I."/>
            <person name="Andronov E."/>
            <person name="Puhalsky J."/>
            <person name="Tikhonovich I."/>
        </authorList>
    </citation>
    <scope>NUCLEOTIDE SEQUENCE [LARGE SCALE GENOMIC DNA]</scope>
    <source>
        <strain evidence="3 4">Opo-235</strain>
    </source>
</reference>
<evidence type="ECO:0000313" key="4">
    <source>
        <dbReference type="Proteomes" id="UP000275436"/>
    </source>
</evidence>
<sequence length="267" mass="29629">MSAVRLLAETATLNHAVLIREDGDSAIFAVQPALASGAPGSKFLIEITRVGETVKAREVKPDRLPSFCPERHINFDGSFCLFWAEIEPHTIDNHEAAAGWWGKLVIFLLRQDTAAVLRSWPGKADARAHGPEAARLQVVAEFNASNLGKTLITSLREDRFSTVEKRVNNERRVRLLLDGKRLLSVVRKDRRVMTLRQRCKCGVGNRPISACSDHAKVLADFALALDGWRKAEQMFFDSFKNSTLKCCGTMDNCPLADLLGLQMNEAA</sequence>
<comment type="caution">
    <text evidence="3">The sequence shown here is derived from an EMBL/GenBank/DDBJ whole genome shotgun (WGS) entry which is preliminary data.</text>
</comment>
<evidence type="ECO:0000259" key="2">
    <source>
        <dbReference type="Pfam" id="PF20298"/>
    </source>
</evidence>
<gene>
    <name evidence="3" type="ORF">DNR46_26470</name>
</gene>
<dbReference type="InterPro" id="IPR046892">
    <property type="entry name" value="E2-Crich"/>
</dbReference>
<dbReference type="Pfam" id="PF20272">
    <property type="entry name" value="E2-Crich"/>
    <property type="match status" value="1"/>
</dbReference>
<dbReference type="Pfam" id="PF20298">
    <property type="entry name" value="E2-ntca"/>
    <property type="match status" value="1"/>
</dbReference>
<proteinExistence type="predicted"/>
<dbReference type="RefSeq" id="WP_123169373.1">
    <property type="nucleotide sequence ID" value="NZ_QKOD01000009.1"/>
</dbReference>
<name>A0A3M9X495_9HYPH</name>
<organism evidence="3 4">
    <name type="scientific">Mesorhizobium japonicum</name>
    <dbReference type="NCBI Taxonomy" id="2066070"/>
    <lineage>
        <taxon>Bacteria</taxon>
        <taxon>Pseudomonadati</taxon>
        <taxon>Pseudomonadota</taxon>
        <taxon>Alphaproteobacteria</taxon>
        <taxon>Hyphomicrobiales</taxon>
        <taxon>Phyllobacteriaceae</taxon>
        <taxon>Mesorhizobium</taxon>
    </lineage>
</organism>
<accession>A0A3M9X495</accession>